<accession>A0A0L0P2U2</accession>
<proteinExistence type="predicted"/>
<dbReference type="AlphaFoldDB" id="A0A0L0P2U2"/>
<name>A0A0L0P2U2_CANAR</name>
<protein>
    <submittedName>
        <fullName evidence="1">Uncharacterized protein</fullName>
    </submittedName>
</protein>
<organism evidence="1 2">
    <name type="scientific">Candidozyma auris</name>
    <name type="common">Yeast</name>
    <name type="synonym">Candida auris</name>
    <dbReference type="NCBI Taxonomy" id="498019"/>
    <lineage>
        <taxon>Eukaryota</taxon>
        <taxon>Fungi</taxon>
        <taxon>Dikarya</taxon>
        <taxon>Ascomycota</taxon>
        <taxon>Saccharomycotina</taxon>
        <taxon>Pichiomycetes</taxon>
        <taxon>Metschnikowiaceae</taxon>
        <taxon>Candidozyma</taxon>
    </lineage>
</organism>
<comment type="caution">
    <text evidence="1">The sequence shown here is derived from an EMBL/GenBank/DDBJ whole genome shotgun (WGS) entry which is preliminary data.</text>
</comment>
<evidence type="ECO:0000313" key="2">
    <source>
        <dbReference type="Proteomes" id="UP000037122"/>
    </source>
</evidence>
<dbReference type="EMBL" id="LGST01000018">
    <property type="protein sequence ID" value="KNE00361.1"/>
    <property type="molecule type" value="Genomic_DNA"/>
</dbReference>
<gene>
    <name evidence="1" type="ORF">QG37_02386</name>
</gene>
<sequence>MQLVEGRVGIREDVKVEVIAKRMQKNWIRG</sequence>
<dbReference type="Proteomes" id="UP000037122">
    <property type="component" value="Unassembled WGS sequence"/>
</dbReference>
<evidence type="ECO:0000313" key="1">
    <source>
        <dbReference type="EMBL" id="KNE00361.1"/>
    </source>
</evidence>
<reference evidence="2" key="1">
    <citation type="journal article" date="2015" name="BMC Genomics">
        <title>Draft genome of a commonly misdiagnosed multidrug resistant pathogen Candida auris.</title>
        <authorList>
            <person name="Chatterjee S."/>
            <person name="Alampalli S.V."/>
            <person name="Nageshan R.K."/>
            <person name="Chettiar S.T."/>
            <person name="Joshi S."/>
            <person name="Tatu U.S."/>
        </authorList>
    </citation>
    <scope>NUCLEOTIDE SEQUENCE [LARGE SCALE GENOMIC DNA]</scope>
    <source>
        <strain evidence="2">6684</strain>
    </source>
</reference>